<dbReference type="Gene3D" id="2.170.270.10">
    <property type="entry name" value="SET domain"/>
    <property type="match status" value="1"/>
</dbReference>
<dbReference type="PANTHER" id="PTHR46165">
    <property type="entry name" value="SET AND MYND DOMAIN-CONTAINING PROTEIN 4"/>
    <property type="match status" value="1"/>
</dbReference>
<evidence type="ECO:0000256" key="12">
    <source>
        <dbReference type="ARBA" id="ARBA00093423"/>
    </source>
</evidence>
<dbReference type="EMBL" id="BEZZ01004293">
    <property type="protein sequence ID" value="GCC17986.1"/>
    <property type="molecule type" value="Genomic_DNA"/>
</dbReference>
<dbReference type="InterPro" id="IPR001214">
    <property type="entry name" value="SET_dom"/>
</dbReference>
<comment type="function">
    <text evidence="12">Protein-lysine N-methyltransferase. Monomethylates PRMT5, modulating its transcriptional activity. May also act as a histone methyltransferase. Plays a critical role in cardiac development. Acts as a key epigenetic regulator of gene expression during cardiac development via its dual activities as a methyltransferase and negative regulator of HDAC1.</text>
</comment>
<keyword evidence="5" id="KW-0808">Transferase</keyword>
<evidence type="ECO:0000256" key="10">
    <source>
        <dbReference type="ARBA" id="ARBA00023242"/>
    </source>
</evidence>
<dbReference type="InterPro" id="IPR002893">
    <property type="entry name" value="Znf_MYND"/>
</dbReference>
<evidence type="ECO:0000256" key="15">
    <source>
        <dbReference type="PROSITE-ProRule" id="PRU00134"/>
    </source>
</evidence>
<dbReference type="InterPro" id="IPR019734">
    <property type="entry name" value="TPR_rpt"/>
</dbReference>
<evidence type="ECO:0000256" key="2">
    <source>
        <dbReference type="ARBA" id="ARBA00004496"/>
    </source>
</evidence>
<dbReference type="SMART" id="SM00028">
    <property type="entry name" value="TPR"/>
    <property type="match status" value="2"/>
</dbReference>
<evidence type="ECO:0000313" key="20">
    <source>
        <dbReference type="Proteomes" id="UP000287033"/>
    </source>
</evidence>
<evidence type="ECO:0000256" key="7">
    <source>
        <dbReference type="ARBA" id="ARBA00022723"/>
    </source>
</evidence>
<gene>
    <name evidence="19" type="ORF">chiPu_0021608</name>
</gene>
<protein>
    <recommendedName>
        <fullName evidence="13">Protein-lysine N-methyltransferase SMYD4</fullName>
    </recommendedName>
    <alternativeName>
        <fullName evidence="14">SET and MYND domain-containing protein 4</fullName>
    </alternativeName>
</protein>
<dbReference type="SUPFAM" id="SSF48452">
    <property type="entry name" value="TPR-like"/>
    <property type="match status" value="1"/>
</dbReference>
<dbReference type="OMA" id="FDCTCPA"/>
<dbReference type="InterPro" id="IPR044421">
    <property type="entry name" value="SMYD4_SET"/>
</dbReference>
<accession>A0A401RIR4</accession>
<dbReference type="AlphaFoldDB" id="A0A401RIR4"/>
<name>A0A401RIR4_CHIPU</name>
<feature type="domain" description="MYND-type" evidence="18">
    <location>
        <begin position="241"/>
        <end position="280"/>
    </location>
</feature>
<proteinExistence type="predicted"/>
<evidence type="ECO:0000256" key="3">
    <source>
        <dbReference type="ARBA" id="ARBA00022490"/>
    </source>
</evidence>
<dbReference type="GO" id="GO:0008270">
    <property type="term" value="F:zinc ion binding"/>
    <property type="evidence" value="ECO:0007669"/>
    <property type="project" value="UniProtKB-KW"/>
</dbReference>
<evidence type="ECO:0000256" key="11">
    <source>
        <dbReference type="ARBA" id="ARBA00048985"/>
    </source>
</evidence>
<evidence type="ECO:0000256" key="16">
    <source>
        <dbReference type="SAM" id="MobiDB-lite"/>
    </source>
</evidence>
<feature type="domain" description="SET" evidence="17">
    <location>
        <begin position="188"/>
        <end position="507"/>
    </location>
</feature>
<dbReference type="SUPFAM" id="SSF144232">
    <property type="entry name" value="HIT/MYND zinc finger-like"/>
    <property type="match status" value="1"/>
</dbReference>
<evidence type="ECO:0000256" key="13">
    <source>
        <dbReference type="ARBA" id="ARBA00093635"/>
    </source>
</evidence>
<evidence type="ECO:0000256" key="4">
    <source>
        <dbReference type="ARBA" id="ARBA00022603"/>
    </source>
</evidence>
<dbReference type="GO" id="GO:0005737">
    <property type="term" value="C:cytoplasm"/>
    <property type="evidence" value="ECO:0007669"/>
    <property type="project" value="UniProtKB-SubCell"/>
</dbReference>
<keyword evidence="7" id="KW-0479">Metal-binding</keyword>
<dbReference type="GO" id="GO:0042826">
    <property type="term" value="F:histone deacetylase binding"/>
    <property type="evidence" value="ECO:0007669"/>
    <property type="project" value="TreeGrafter"/>
</dbReference>
<dbReference type="GO" id="GO:0032259">
    <property type="term" value="P:methylation"/>
    <property type="evidence" value="ECO:0007669"/>
    <property type="project" value="UniProtKB-KW"/>
</dbReference>
<comment type="catalytic activity">
    <reaction evidence="11">
        <text>L-lysyl-[protein] + S-adenosyl-L-methionine = N(6)-methyl-L-lysyl-[protein] + S-adenosyl-L-homocysteine + H(+)</text>
        <dbReference type="Rhea" id="RHEA:51736"/>
        <dbReference type="Rhea" id="RHEA-COMP:9752"/>
        <dbReference type="Rhea" id="RHEA-COMP:13053"/>
        <dbReference type="ChEBI" id="CHEBI:15378"/>
        <dbReference type="ChEBI" id="CHEBI:29969"/>
        <dbReference type="ChEBI" id="CHEBI:57856"/>
        <dbReference type="ChEBI" id="CHEBI:59789"/>
        <dbReference type="ChEBI" id="CHEBI:61929"/>
    </reaction>
</comment>
<keyword evidence="20" id="KW-1185">Reference proteome</keyword>
<keyword evidence="4" id="KW-0489">Methyltransferase</keyword>
<evidence type="ECO:0000256" key="5">
    <source>
        <dbReference type="ARBA" id="ARBA00022679"/>
    </source>
</evidence>
<evidence type="ECO:0000259" key="17">
    <source>
        <dbReference type="PROSITE" id="PS50280"/>
    </source>
</evidence>
<evidence type="ECO:0000256" key="8">
    <source>
        <dbReference type="ARBA" id="ARBA00022771"/>
    </source>
</evidence>
<comment type="caution">
    <text evidence="19">The sequence shown here is derived from an EMBL/GenBank/DDBJ whole genome shotgun (WGS) entry which is preliminary data.</text>
</comment>
<feature type="region of interest" description="Disordered" evidence="16">
    <location>
        <begin position="158"/>
        <end position="179"/>
    </location>
</feature>
<dbReference type="InterPro" id="IPR011990">
    <property type="entry name" value="TPR-like_helical_dom_sf"/>
</dbReference>
<keyword evidence="8 15" id="KW-0863">Zinc-finger</keyword>
<dbReference type="PROSITE" id="PS01360">
    <property type="entry name" value="ZF_MYND_1"/>
    <property type="match status" value="1"/>
</dbReference>
<evidence type="ECO:0000256" key="14">
    <source>
        <dbReference type="ARBA" id="ARBA00093680"/>
    </source>
</evidence>
<dbReference type="STRING" id="137246.A0A401RIR4"/>
<keyword evidence="6" id="KW-0949">S-adenosyl-L-methionine</keyword>
<evidence type="ECO:0000256" key="9">
    <source>
        <dbReference type="ARBA" id="ARBA00022833"/>
    </source>
</evidence>
<evidence type="ECO:0000313" key="19">
    <source>
        <dbReference type="EMBL" id="GCC17986.1"/>
    </source>
</evidence>
<reference evidence="19 20" key="1">
    <citation type="journal article" date="2018" name="Nat. Ecol. Evol.">
        <title>Shark genomes provide insights into elasmobranch evolution and the origin of vertebrates.</title>
        <authorList>
            <person name="Hara Y"/>
            <person name="Yamaguchi K"/>
            <person name="Onimaru K"/>
            <person name="Kadota M"/>
            <person name="Koyanagi M"/>
            <person name="Keeley SD"/>
            <person name="Tatsumi K"/>
            <person name="Tanaka K"/>
            <person name="Motone F"/>
            <person name="Kageyama Y"/>
            <person name="Nozu R"/>
            <person name="Adachi N"/>
            <person name="Nishimura O"/>
            <person name="Nakagawa R"/>
            <person name="Tanegashima C"/>
            <person name="Kiyatake I"/>
            <person name="Matsumoto R"/>
            <person name="Murakumo K"/>
            <person name="Nishida K"/>
            <person name="Terakita A"/>
            <person name="Kuratani S"/>
            <person name="Sato K"/>
            <person name="Hyodo S Kuraku.S."/>
        </authorList>
    </citation>
    <scope>NUCLEOTIDE SEQUENCE [LARGE SCALE GENOMIC DNA]</scope>
</reference>
<dbReference type="CDD" id="cd10536">
    <property type="entry name" value="SET_SMYD4"/>
    <property type="match status" value="1"/>
</dbReference>
<organism evidence="19 20">
    <name type="scientific">Chiloscyllium punctatum</name>
    <name type="common">Brownbanded bambooshark</name>
    <name type="synonym">Hemiscyllium punctatum</name>
    <dbReference type="NCBI Taxonomy" id="137246"/>
    <lineage>
        <taxon>Eukaryota</taxon>
        <taxon>Metazoa</taxon>
        <taxon>Chordata</taxon>
        <taxon>Craniata</taxon>
        <taxon>Vertebrata</taxon>
        <taxon>Chondrichthyes</taxon>
        <taxon>Elasmobranchii</taxon>
        <taxon>Galeomorphii</taxon>
        <taxon>Galeoidea</taxon>
        <taxon>Orectolobiformes</taxon>
        <taxon>Hemiscylliidae</taxon>
        <taxon>Chiloscyllium</taxon>
    </lineage>
</organism>
<evidence type="ECO:0000256" key="1">
    <source>
        <dbReference type="ARBA" id="ARBA00004123"/>
    </source>
</evidence>
<evidence type="ECO:0000256" key="6">
    <source>
        <dbReference type="ARBA" id="ARBA00022691"/>
    </source>
</evidence>
<dbReference type="PROSITE" id="PS50280">
    <property type="entry name" value="SET"/>
    <property type="match status" value="1"/>
</dbReference>
<dbReference type="OrthoDB" id="62495at2759"/>
<dbReference type="InterPro" id="IPR052097">
    <property type="entry name" value="SET-MYND_domain_protein"/>
</dbReference>
<dbReference type="Proteomes" id="UP000287033">
    <property type="component" value="Unassembled WGS sequence"/>
</dbReference>
<dbReference type="PROSITE" id="PS50865">
    <property type="entry name" value="ZF_MYND_2"/>
    <property type="match status" value="1"/>
</dbReference>
<dbReference type="GO" id="GO:0005634">
    <property type="term" value="C:nucleus"/>
    <property type="evidence" value="ECO:0007669"/>
    <property type="project" value="UniProtKB-SubCell"/>
</dbReference>
<comment type="subcellular location">
    <subcellularLocation>
        <location evidence="2">Cytoplasm</location>
    </subcellularLocation>
    <subcellularLocation>
        <location evidence="1">Nucleus</location>
    </subcellularLocation>
</comment>
<keyword evidence="9" id="KW-0862">Zinc</keyword>
<sequence>MGARERRQLEQSSGLADTLRVCGRFLRLKEMAIFAQLSAQYSTRKDPAVELEFKQRGNAQFKLKDYSHAVALYSKGLHHSSTHSSQAALLYANRSAALYQLQRYQECLVDIERAQEHNYPHELLHKILARRTACLQRLGQADGASDLCSKEHLNARGRGRARIQSQPTTGGAPHGQTKTSGTLCEISPSIAVRSDSSRGRHLVATEELRPGEVLLQEKAFAAVLIPEGARREPFSNEDMYCHHCLEWTELPVPCLTCSFSSYCSELCRENAWNQYHWLECRLGGFLLALGTFTQLALRTVLLAGIQEIQGTEKLESGADQRSIGECSVRHNPDHKVELSSCFSGMSEVGNGMPRDAQSRYQMIHSLLTHTRLQTPEHRFICGLTAAAVCQEIRRMGLESQLVSDKLEQPAIIAQGQGLRTLGVALLRHHLQLVCNAQAITAVRVTGGGHSHVAEMEEVRIATAFYCTVSLLNHSCEPNTSITFHNTTIIVRASQYIAAGQEVLHCYGPHWSRMAVRERQQALRSQYFFHCQCTACVREEGKVGMDSLLGQFLCSYCGVELQDSKEAHCTCLNSSCRLIVSKQALFQQVKKVRDQIGFARHLSTQHPDKALRLLSECQQLACTLVSGQHPLQGEIEDCLAQTHASRGDWLVAARHMRKSKELVQIQYGAQSVELGKELFKLAQILFNGHVVDEALSVTEQAENLLLLHCGAEHEMVIELRAMKSCLQTLPSQFARSPKLYRRE</sequence>
<dbReference type="Gene3D" id="1.25.40.10">
    <property type="entry name" value="Tetratricopeptide repeat domain"/>
    <property type="match status" value="2"/>
</dbReference>
<keyword evidence="10" id="KW-0539">Nucleus</keyword>
<dbReference type="Pfam" id="PF00856">
    <property type="entry name" value="SET"/>
    <property type="match status" value="1"/>
</dbReference>
<dbReference type="InterPro" id="IPR046341">
    <property type="entry name" value="SET_dom_sf"/>
</dbReference>
<evidence type="ECO:0000259" key="18">
    <source>
        <dbReference type="PROSITE" id="PS50865"/>
    </source>
</evidence>
<keyword evidence="3" id="KW-0963">Cytoplasm</keyword>
<dbReference type="GO" id="GO:0008168">
    <property type="term" value="F:methyltransferase activity"/>
    <property type="evidence" value="ECO:0007669"/>
    <property type="project" value="UniProtKB-KW"/>
</dbReference>
<dbReference type="PANTHER" id="PTHR46165:SF2">
    <property type="entry name" value="SET AND MYND DOMAIN-CONTAINING PROTEIN 4"/>
    <property type="match status" value="1"/>
</dbReference>
<dbReference type="SUPFAM" id="SSF82199">
    <property type="entry name" value="SET domain"/>
    <property type="match status" value="1"/>
</dbReference>
<dbReference type="GO" id="GO:0007507">
    <property type="term" value="P:heart development"/>
    <property type="evidence" value="ECO:0007669"/>
    <property type="project" value="TreeGrafter"/>
</dbReference>